<gene>
    <name evidence="1" type="ORF">EYZ11_012477</name>
</gene>
<dbReference type="EMBL" id="SOSA01000945">
    <property type="protein sequence ID" value="THC88076.1"/>
    <property type="molecule type" value="Genomic_DNA"/>
</dbReference>
<dbReference type="AlphaFoldDB" id="A0A4S3J054"/>
<dbReference type="VEuPathDB" id="FungiDB:EYZ11_012477"/>
<keyword evidence="2" id="KW-1185">Reference proteome</keyword>
<evidence type="ECO:0000313" key="1">
    <source>
        <dbReference type="EMBL" id="THC88076.1"/>
    </source>
</evidence>
<evidence type="ECO:0000313" key="2">
    <source>
        <dbReference type="Proteomes" id="UP000308092"/>
    </source>
</evidence>
<protein>
    <submittedName>
        <fullName evidence="1">Uncharacterized protein</fullName>
    </submittedName>
</protein>
<organism evidence="1 2">
    <name type="scientific">Aspergillus tanneri</name>
    <dbReference type="NCBI Taxonomy" id="1220188"/>
    <lineage>
        <taxon>Eukaryota</taxon>
        <taxon>Fungi</taxon>
        <taxon>Dikarya</taxon>
        <taxon>Ascomycota</taxon>
        <taxon>Pezizomycotina</taxon>
        <taxon>Eurotiomycetes</taxon>
        <taxon>Eurotiomycetidae</taxon>
        <taxon>Eurotiales</taxon>
        <taxon>Aspergillaceae</taxon>
        <taxon>Aspergillus</taxon>
        <taxon>Aspergillus subgen. Circumdati</taxon>
    </lineage>
</organism>
<name>A0A4S3J054_9EURO</name>
<dbReference type="Proteomes" id="UP000308092">
    <property type="component" value="Unassembled WGS sequence"/>
</dbReference>
<reference evidence="1 2" key="1">
    <citation type="submission" date="2019-03" db="EMBL/GenBank/DDBJ databases">
        <title>The genome sequence of a newly discovered highly antifungal drug resistant Aspergillus species, Aspergillus tanneri NIH 1004.</title>
        <authorList>
            <person name="Mounaud S."/>
            <person name="Singh I."/>
            <person name="Joardar V."/>
            <person name="Pakala S."/>
            <person name="Pakala S."/>
            <person name="Venepally P."/>
            <person name="Hoover J."/>
            <person name="Nierman W."/>
            <person name="Chung J."/>
            <person name="Losada L."/>
        </authorList>
    </citation>
    <scope>NUCLEOTIDE SEQUENCE [LARGE SCALE GENOMIC DNA]</scope>
    <source>
        <strain evidence="1 2">NIH1004</strain>
    </source>
</reference>
<comment type="caution">
    <text evidence="1">The sequence shown here is derived from an EMBL/GenBank/DDBJ whole genome shotgun (WGS) entry which is preliminary data.</text>
</comment>
<accession>A0A4S3J054</accession>
<proteinExistence type="predicted"/>
<sequence>MAHVYTLAQVTIVSGVTGHTTRPRR</sequence>